<evidence type="ECO:0000313" key="3">
    <source>
        <dbReference type="Proteomes" id="UP001530315"/>
    </source>
</evidence>
<proteinExistence type="predicted"/>
<dbReference type="AlphaFoldDB" id="A0ABD3N0D2"/>
<keyword evidence="3" id="KW-1185">Reference proteome</keyword>
<feature type="transmembrane region" description="Helical" evidence="1">
    <location>
        <begin position="91"/>
        <end position="111"/>
    </location>
</feature>
<protein>
    <submittedName>
        <fullName evidence="2">Uncharacterized protein</fullName>
    </submittedName>
</protein>
<keyword evidence="1" id="KW-0472">Membrane</keyword>
<feature type="transmembrane region" description="Helical" evidence="1">
    <location>
        <begin position="33"/>
        <end position="52"/>
    </location>
</feature>
<keyword evidence="1" id="KW-1133">Transmembrane helix</keyword>
<evidence type="ECO:0000313" key="2">
    <source>
        <dbReference type="EMBL" id="KAL3768521.1"/>
    </source>
</evidence>
<accession>A0ABD3N0D2</accession>
<dbReference type="EMBL" id="JALLAZ020001675">
    <property type="protein sequence ID" value="KAL3768521.1"/>
    <property type="molecule type" value="Genomic_DNA"/>
</dbReference>
<gene>
    <name evidence="2" type="ORF">ACHAW5_006717</name>
</gene>
<name>A0ABD3N0D2_9STRA</name>
<feature type="transmembrane region" description="Helical" evidence="1">
    <location>
        <begin position="191"/>
        <end position="216"/>
    </location>
</feature>
<organism evidence="2 3">
    <name type="scientific">Stephanodiscus triporus</name>
    <dbReference type="NCBI Taxonomy" id="2934178"/>
    <lineage>
        <taxon>Eukaryota</taxon>
        <taxon>Sar</taxon>
        <taxon>Stramenopiles</taxon>
        <taxon>Ochrophyta</taxon>
        <taxon>Bacillariophyta</taxon>
        <taxon>Coscinodiscophyceae</taxon>
        <taxon>Thalassiosirophycidae</taxon>
        <taxon>Stephanodiscales</taxon>
        <taxon>Stephanodiscaceae</taxon>
        <taxon>Stephanodiscus</taxon>
    </lineage>
</organism>
<comment type="caution">
    <text evidence="2">The sequence shown here is derived from an EMBL/GenBank/DDBJ whole genome shotgun (WGS) entry which is preliminary data.</text>
</comment>
<evidence type="ECO:0000256" key="1">
    <source>
        <dbReference type="SAM" id="Phobius"/>
    </source>
</evidence>
<dbReference type="Proteomes" id="UP001530315">
    <property type="component" value="Unassembled WGS sequence"/>
</dbReference>
<keyword evidence="1" id="KW-0812">Transmembrane</keyword>
<feature type="transmembrane region" description="Helical" evidence="1">
    <location>
        <begin position="7"/>
        <end position="27"/>
    </location>
</feature>
<sequence length="226" mass="25584">MPTATEIILEYVCPLLGCIVAYVMFMALMSDEVAILLMLLLFYFQTYFVLFIETTSSAGEGCARGRHQWYAWILESYAMGRHDWQLRRMNLFVLVPNAYGFMVSVWLNMAAVKLQYSDRMAASLRSSFVQLLDSNRKSFRGLDRRENIKDAAVGGGGDAPVQTFANLRKMALEITTQKAEAPAPHEKVWKLVIGIIANINTFFFYGAPLSTIVTVLKTRDSRQVKL</sequence>
<reference evidence="2 3" key="1">
    <citation type="submission" date="2024-10" db="EMBL/GenBank/DDBJ databases">
        <title>Updated reference genomes for cyclostephanoid diatoms.</title>
        <authorList>
            <person name="Roberts W.R."/>
            <person name="Alverson A.J."/>
        </authorList>
    </citation>
    <scope>NUCLEOTIDE SEQUENCE [LARGE SCALE GENOMIC DNA]</scope>
    <source>
        <strain evidence="2 3">AJA276-08</strain>
    </source>
</reference>